<protein>
    <recommendedName>
        <fullName evidence="4">Amastin-like surface protein-like protein</fullName>
    </recommendedName>
</protein>
<feature type="transmembrane region" description="Helical" evidence="1">
    <location>
        <begin position="7"/>
        <end position="31"/>
    </location>
</feature>
<dbReference type="Pfam" id="PF07344">
    <property type="entry name" value="Amastin"/>
    <property type="match status" value="1"/>
</dbReference>
<keyword evidence="1" id="KW-0812">Transmembrane</keyword>
<dbReference type="OrthoDB" id="273009at2759"/>
<evidence type="ECO:0008006" key="4">
    <source>
        <dbReference type="Google" id="ProtNLM"/>
    </source>
</evidence>
<keyword evidence="3" id="KW-1185">Reference proteome</keyword>
<dbReference type="Proteomes" id="UP000038009">
    <property type="component" value="Unassembled WGS sequence"/>
</dbReference>
<dbReference type="PANTHER" id="PTHR40741:SF2">
    <property type="entry name" value="AMASTIN"/>
    <property type="match status" value="1"/>
</dbReference>
<dbReference type="VEuPathDB" id="TriTrypDB:Lsey_0065_0040"/>
<evidence type="ECO:0000313" key="2">
    <source>
        <dbReference type="EMBL" id="KPI88006.1"/>
    </source>
</evidence>
<evidence type="ECO:0000256" key="1">
    <source>
        <dbReference type="SAM" id="Phobius"/>
    </source>
</evidence>
<feature type="transmembrane region" description="Helical" evidence="1">
    <location>
        <begin position="189"/>
        <end position="209"/>
    </location>
</feature>
<organism evidence="2 3">
    <name type="scientific">Leptomonas seymouri</name>
    <dbReference type="NCBI Taxonomy" id="5684"/>
    <lineage>
        <taxon>Eukaryota</taxon>
        <taxon>Discoba</taxon>
        <taxon>Euglenozoa</taxon>
        <taxon>Kinetoplastea</taxon>
        <taxon>Metakinetoplastina</taxon>
        <taxon>Trypanosomatida</taxon>
        <taxon>Trypanosomatidae</taxon>
        <taxon>Leishmaniinae</taxon>
        <taxon>Leptomonas</taxon>
    </lineage>
</organism>
<dbReference type="EMBL" id="LJSK01000065">
    <property type="protein sequence ID" value="KPI88006.1"/>
    <property type="molecule type" value="Genomic_DNA"/>
</dbReference>
<accession>A0A0N0P6T4</accession>
<evidence type="ECO:0000313" key="3">
    <source>
        <dbReference type="Proteomes" id="UP000038009"/>
    </source>
</evidence>
<dbReference type="OMA" id="PFFEMPA"/>
<feature type="transmembrane region" description="Helical" evidence="1">
    <location>
        <begin position="117"/>
        <end position="139"/>
    </location>
</feature>
<dbReference type="PANTHER" id="PTHR40741">
    <property type="entry name" value="AMASTIN-RELATED"/>
    <property type="match status" value="1"/>
</dbReference>
<proteinExistence type="predicted"/>
<dbReference type="InterPro" id="IPR009944">
    <property type="entry name" value="Amastin"/>
</dbReference>
<keyword evidence="1" id="KW-1133">Transmembrane helix</keyword>
<keyword evidence="1" id="KW-0472">Membrane</keyword>
<name>A0A0N0P6T4_LEPSE</name>
<feature type="transmembrane region" description="Helical" evidence="1">
    <location>
        <begin position="146"/>
        <end position="169"/>
    </location>
</feature>
<gene>
    <name evidence="2" type="ORF">ABL78_2882</name>
</gene>
<comment type="caution">
    <text evidence="2">The sequence shown here is derived from an EMBL/GenBank/DDBJ whole genome shotgun (WGS) entry which is preliminary data.</text>
</comment>
<reference evidence="2 3" key="1">
    <citation type="journal article" date="2015" name="PLoS Pathog.">
        <title>Leptomonas seymouri: Adaptations to the Dixenous Life Cycle Analyzed by Genome Sequencing, Transcriptome Profiling and Co-infection with Leishmania donovani.</title>
        <authorList>
            <person name="Kraeva N."/>
            <person name="Butenko A."/>
            <person name="Hlavacova J."/>
            <person name="Kostygov A."/>
            <person name="Myskova J."/>
            <person name="Grybchuk D."/>
            <person name="Lestinova T."/>
            <person name="Votypka J."/>
            <person name="Volf P."/>
            <person name="Opperdoes F."/>
            <person name="Flegontov P."/>
            <person name="Lukes J."/>
            <person name="Yurchenko V."/>
        </authorList>
    </citation>
    <scope>NUCLEOTIDE SEQUENCE [LARGE SCALE GENOMIC DNA]</scope>
    <source>
        <strain evidence="2 3">ATCC 30220</strain>
    </source>
</reference>
<sequence>MKSYTSVRICVLIFSIVALVLAVVGVFMPFFTVSSSKQSTLDSIKANVLSSSFDPSKDAHMMQRFIELSSSSPPESVMTLWTLKYGGALNASAPVDLRDAYFMCYSGNMMIQTAEGMAVVTCVLGAANLILSAFTFAFSEVVKLPLALYFFLAAGAAAVTFCVMLHLYLNGWCDSVSMRSLYWDLTYGFALYVVSCTLYLTASILTMFID</sequence>
<dbReference type="AlphaFoldDB" id="A0A0N0P6T4"/>